<evidence type="ECO:0000256" key="5">
    <source>
        <dbReference type="ARBA" id="ARBA00023136"/>
    </source>
</evidence>
<gene>
    <name evidence="8" type="ORF">GGR11_000532</name>
</gene>
<feature type="transmembrane region" description="Helical" evidence="6">
    <location>
        <begin position="210"/>
        <end position="231"/>
    </location>
</feature>
<dbReference type="Gene3D" id="1.20.1720.10">
    <property type="entry name" value="Multidrug resistance protein D"/>
    <property type="match status" value="1"/>
</dbReference>
<feature type="transmembrane region" description="Helical" evidence="6">
    <location>
        <begin position="93"/>
        <end position="113"/>
    </location>
</feature>
<accession>A0A7W6EYU9</accession>
<evidence type="ECO:0000256" key="2">
    <source>
        <dbReference type="ARBA" id="ARBA00022448"/>
    </source>
</evidence>
<proteinExistence type="predicted"/>
<feature type="transmembrane region" description="Helical" evidence="6">
    <location>
        <begin position="312"/>
        <end position="331"/>
    </location>
</feature>
<dbReference type="InterPro" id="IPR020846">
    <property type="entry name" value="MFS_dom"/>
</dbReference>
<dbReference type="PANTHER" id="PTHR42718">
    <property type="entry name" value="MAJOR FACILITATOR SUPERFAMILY MULTIDRUG TRANSPORTER MFSC"/>
    <property type="match status" value="1"/>
</dbReference>
<evidence type="ECO:0000256" key="6">
    <source>
        <dbReference type="SAM" id="Phobius"/>
    </source>
</evidence>
<feature type="transmembrane region" description="Helical" evidence="6">
    <location>
        <begin position="61"/>
        <end position="81"/>
    </location>
</feature>
<dbReference type="GO" id="GO:0016020">
    <property type="term" value="C:membrane"/>
    <property type="evidence" value="ECO:0007669"/>
    <property type="project" value="UniProtKB-SubCell"/>
</dbReference>
<evidence type="ECO:0000256" key="1">
    <source>
        <dbReference type="ARBA" id="ARBA00004141"/>
    </source>
</evidence>
<comment type="subcellular location">
    <subcellularLocation>
        <location evidence="1">Membrane</location>
        <topology evidence="1">Multi-pass membrane protein</topology>
    </subcellularLocation>
</comment>
<dbReference type="InterPro" id="IPR036259">
    <property type="entry name" value="MFS_trans_sf"/>
</dbReference>
<protein>
    <submittedName>
        <fullName evidence="8">DHA2 family multidrug resistance protein-like MFS transporter</fullName>
    </submittedName>
</protein>
<feature type="transmembrane region" description="Helical" evidence="6">
    <location>
        <begin position="21"/>
        <end position="41"/>
    </location>
</feature>
<evidence type="ECO:0000313" key="9">
    <source>
        <dbReference type="Proteomes" id="UP000532936"/>
    </source>
</evidence>
<dbReference type="EMBL" id="JACIDA010000001">
    <property type="protein sequence ID" value="MBB3871018.1"/>
    <property type="molecule type" value="Genomic_DNA"/>
</dbReference>
<keyword evidence="4 6" id="KW-1133">Transmembrane helix</keyword>
<dbReference type="FunFam" id="1.20.1720.10:FF:000011">
    <property type="entry name" value="Transporter, major facilitator family"/>
    <property type="match status" value="1"/>
</dbReference>
<keyword evidence="2" id="KW-0813">Transport</keyword>
<feature type="transmembrane region" description="Helical" evidence="6">
    <location>
        <begin position="405"/>
        <end position="425"/>
    </location>
</feature>
<dbReference type="PANTHER" id="PTHR42718:SF9">
    <property type="entry name" value="MAJOR FACILITATOR SUPERFAMILY MULTIDRUG TRANSPORTER MFSC"/>
    <property type="match status" value="1"/>
</dbReference>
<feature type="transmembrane region" description="Helical" evidence="6">
    <location>
        <begin position="178"/>
        <end position="198"/>
    </location>
</feature>
<feature type="transmembrane region" description="Helical" evidence="6">
    <location>
        <begin position="150"/>
        <end position="172"/>
    </location>
</feature>
<dbReference type="Pfam" id="PF07690">
    <property type="entry name" value="MFS_1"/>
    <property type="match status" value="1"/>
</dbReference>
<reference evidence="8 9" key="1">
    <citation type="submission" date="2020-08" db="EMBL/GenBank/DDBJ databases">
        <title>Genomic Encyclopedia of Type Strains, Phase IV (KMG-IV): sequencing the most valuable type-strain genomes for metagenomic binning, comparative biology and taxonomic classification.</title>
        <authorList>
            <person name="Goeker M."/>
        </authorList>
    </citation>
    <scope>NUCLEOTIDE SEQUENCE [LARGE SCALE GENOMIC DNA]</scope>
    <source>
        <strain evidence="8 9">DSM 14878</strain>
    </source>
</reference>
<feature type="domain" description="Major facilitator superfamily (MFS) profile" evidence="7">
    <location>
        <begin position="24"/>
        <end position="465"/>
    </location>
</feature>
<comment type="caution">
    <text evidence="8">The sequence shown here is derived from an EMBL/GenBank/DDBJ whole genome shotgun (WGS) entry which is preliminary data.</text>
</comment>
<dbReference type="CDD" id="cd17321">
    <property type="entry name" value="MFS_MMR_MDR_like"/>
    <property type="match status" value="1"/>
</dbReference>
<keyword evidence="5 6" id="KW-0472">Membrane</keyword>
<dbReference type="InterPro" id="IPR011701">
    <property type="entry name" value="MFS"/>
</dbReference>
<dbReference type="SUPFAM" id="SSF103473">
    <property type="entry name" value="MFS general substrate transporter"/>
    <property type="match status" value="1"/>
</dbReference>
<dbReference type="Proteomes" id="UP000532936">
    <property type="component" value="Unassembled WGS sequence"/>
</dbReference>
<dbReference type="GO" id="GO:0022857">
    <property type="term" value="F:transmembrane transporter activity"/>
    <property type="evidence" value="ECO:0007669"/>
    <property type="project" value="InterPro"/>
</dbReference>
<name>A0A7W6EYU9_9CAUL</name>
<feature type="transmembrane region" description="Helical" evidence="6">
    <location>
        <begin position="237"/>
        <end position="254"/>
    </location>
</feature>
<feature type="transmembrane region" description="Helical" evidence="6">
    <location>
        <begin position="338"/>
        <end position="356"/>
    </location>
</feature>
<dbReference type="PRINTS" id="PR01036">
    <property type="entry name" value="TCRTETB"/>
</dbReference>
<dbReference type="RefSeq" id="WP_183195278.1">
    <property type="nucleotide sequence ID" value="NZ_JACIDA010000001.1"/>
</dbReference>
<feature type="transmembrane region" description="Helical" evidence="6">
    <location>
        <begin position="119"/>
        <end position="138"/>
    </location>
</feature>
<evidence type="ECO:0000259" key="7">
    <source>
        <dbReference type="PROSITE" id="PS50850"/>
    </source>
</evidence>
<dbReference type="AlphaFoldDB" id="A0A7W6EYU9"/>
<evidence type="ECO:0000256" key="3">
    <source>
        <dbReference type="ARBA" id="ARBA00022692"/>
    </source>
</evidence>
<dbReference type="PROSITE" id="PS50850">
    <property type="entry name" value="MFS"/>
    <property type="match status" value="1"/>
</dbReference>
<organism evidence="8 9">
    <name type="scientific">Brevundimonas mediterranea</name>
    <dbReference type="NCBI Taxonomy" id="74329"/>
    <lineage>
        <taxon>Bacteria</taxon>
        <taxon>Pseudomonadati</taxon>
        <taxon>Pseudomonadota</taxon>
        <taxon>Alphaproteobacteria</taxon>
        <taxon>Caulobacterales</taxon>
        <taxon>Caulobacteraceae</taxon>
        <taxon>Brevundimonas</taxon>
    </lineage>
</organism>
<sequence>MSDSRIASVVPAQDGLPVPRRYWAIVSIGLGITLAVLDGAIANVALPSIAQDLKASEAASIWIVNAYQIAIVVALLPLASLGEIVGYRRVSQAGLAVFTLASLACALSDSILTLSLARVLQGFGAAGIMSVNGALVRFTYPQRLLGRAVGINAVIVSMAAAAGPTIASAVLSLGEWRWLFALNIPLGVLAVSMAGFTLPHNPLQKRRLNLVGAALSAAAFGFVITGMQALAHGEASILGFGLTGLGLAAGVLLVRHEKPSKTPLIPLDLLARPMFALSVATSIISFTAQMMAFISLPFFLQGSLGLSAVETGLLMTPWPLATMFAAPLAGWLSDRYSAGILGAIGLSLFACGLMGLSFLDGDSSKFDIIWRMALCGAGFGFFQSPNNRALLSEAPRERAGAAGGALGTARVLGQSMGAVVVAFLLSAAPVSGVRHGFELAAVAALFGAVMSGSRIRRRIAEPEKEIEAV</sequence>
<evidence type="ECO:0000256" key="4">
    <source>
        <dbReference type="ARBA" id="ARBA00022989"/>
    </source>
</evidence>
<evidence type="ECO:0000313" key="8">
    <source>
        <dbReference type="EMBL" id="MBB3871018.1"/>
    </source>
</evidence>
<dbReference type="Gene3D" id="1.20.1250.20">
    <property type="entry name" value="MFS general substrate transporter like domains"/>
    <property type="match status" value="1"/>
</dbReference>
<feature type="transmembrane region" description="Helical" evidence="6">
    <location>
        <begin position="275"/>
        <end position="300"/>
    </location>
</feature>
<keyword evidence="3 6" id="KW-0812">Transmembrane</keyword>